<dbReference type="GeneID" id="18869798"/>
<keyword evidence="2" id="KW-0732">Signal</keyword>
<feature type="chain" id="PRO_5003442452" description="SCP domain-containing protein" evidence="2">
    <location>
        <begin position="19"/>
        <end position="280"/>
    </location>
</feature>
<evidence type="ECO:0000256" key="2">
    <source>
        <dbReference type="SAM" id="SignalP"/>
    </source>
</evidence>
<dbReference type="PROSITE" id="PS01009">
    <property type="entry name" value="CRISP_1"/>
    <property type="match status" value="1"/>
</dbReference>
<feature type="domain" description="SCP" evidence="3">
    <location>
        <begin position="141"/>
        <end position="267"/>
    </location>
</feature>
<feature type="compositionally biased region" description="Basic and acidic residues" evidence="1">
    <location>
        <begin position="124"/>
        <end position="136"/>
    </location>
</feature>
<dbReference type="SUPFAM" id="SSF55797">
    <property type="entry name" value="PR-1-like"/>
    <property type="match status" value="1"/>
</dbReference>
<dbReference type="Proteomes" id="UP000000709">
    <property type="component" value="Unassembled WGS sequence"/>
</dbReference>
<feature type="compositionally biased region" description="Pro residues" evidence="1">
    <location>
        <begin position="91"/>
        <end position="109"/>
    </location>
</feature>
<feature type="compositionally biased region" description="Low complexity" evidence="1">
    <location>
        <begin position="72"/>
        <end position="90"/>
    </location>
</feature>
<feature type="compositionally biased region" description="Low complexity" evidence="1">
    <location>
        <begin position="110"/>
        <end position="123"/>
    </location>
</feature>
<feature type="region of interest" description="Disordered" evidence="1">
    <location>
        <begin position="45"/>
        <end position="136"/>
    </location>
</feature>
<dbReference type="InterPro" id="IPR001283">
    <property type="entry name" value="CRISP-related"/>
</dbReference>
<dbReference type="EMBL" id="GL996500">
    <property type="protein sequence ID" value="EGW34048.1"/>
    <property type="molecule type" value="Genomic_DNA"/>
</dbReference>
<dbReference type="OrthoDB" id="337038at2759"/>
<accession>G3AJZ7</accession>
<gene>
    <name evidence="4" type="ORF">SPAPADRAFT_134263</name>
</gene>
<dbReference type="GO" id="GO:0005576">
    <property type="term" value="C:extracellular region"/>
    <property type="evidence" value="ECO:0007669"/>
    <property type="project" value="InterPro"/>
</dbReference>
<dbReference type="SMART" id="SM00198">
    <property type="entry name" value="SCP"/>
    <property type="match status" value="1"/>
</dbReference>
<protein>
    <recommendedName>
        <fullName evidence="3">SCP domain-containing protein</fullName>
    </recommendedName>
</protein>
<dbReference type="CDD" id="cd05384">
    <property type="entry name" value="CAP_PRY1-like"/>
    <property type="match status" value="1"/>
</dbReference>
<feature type="signal peptide" evidence="2">
    <location>
        <begin position="1"/>
        <end position="18"/>
    </location>
</feature>
<dbReference type="OMA" id="FEYVTHY"/>
<evidence type="ECO:0000313" key="5">
    <source>
        <dbReference type="Proteomes" id="UP000000709"/>
    </source>
</evidence>
<dbReference type="InterPro" id="IPR035940">
    <property type="entry name" value="CAP_sf"/>
</dbReference>
<dbReference type="HOGENOM" id="CLU_035730_3_2_1"/>
<dbReference type="eggNOG" id="KOG3017">
    <property type="taxonomic scope" value="Eukaryota"/>
</dbReference>
<dbReference type="Gene3D" id="3.40.33.10">
    <property type="entry name" value="CAP"/>
    <property type="match status" value="1"/>
</dbReference>
<dbReference type="PROSITE" id="PS01010">
    <property type="entry name" value="CRISP_2"/>
    <property type="match status" value="1"/>
</dbReference>
<sequence length="280" mass="29900">MKFSQVVSIALLSVVAQSAIITKTATDTSVVTVVIDPVTVVVKPQKQAAPTSTQVSVEAEDPAPAPKEQPIEVQAPAPSEAPQPVSSPSEAPQPVPSPSEAPQPAPSPSKAPTAAPKKQPVVKSEGKSTDQGDFSGVRDLEFSKQILNAHNEKRAAHGVPALTWSKKVYNFAQQYADAYDCSGNLKHSGGPFGENLGVGYKTAASVVDAWYNEGKNYNYNTRTVLDHFTAVIWKSTTQLGCAYKDCSSNNWGLYIICNYDPVGNVASDEYKKDNLLPPIN</sequence>
<dbReference type="RefSeq" id="XP_007373632.1">
    <property type="nucleotide sequence ID" value="XM_007373570.1"/>
</dbReference>
<dbReference type="PRINTS" id="PR00837">
    <property type="entry name" value="V5TPXLIKE"/>
</dbReference>
<evidence type="ECO:0000259" key="3">
    <source>
        <dbReference type="SMART" id="SM00198"/>
    </source>
</evidence>
<reference evidence="4 5" key="1">
    <citation type="journal article" date="2011" name="Proc. Natl. Acad. Sci. U.S.A.">
        <title>Comparative genomics of xylose-fermenting fungi for enhanced biofuel production.</title>
        <authorList>
            <person name="Wohlbach D.J."/>
            <person name="Kuo A."/>
            <person name="Sato T.K."/>
            <person name="Potts K.M."/>
            <person name="Salamov A.A."/>
            <person name="LaButti K.M."/>
            <person name="Sun H."/>
            <person name="Clum A."/>
            <person name="Pangilinan J.L."/>
            <person name="Lindquist E.A."/>
            <person name="Lucas S."/>
            <person name="Lapidus A."/>
            <person name="Jin M."/>
            <person name="Gunawan C."/>
            <person name="Balan V."/>
            <person name="Dale B.E."/>
            <person name="Jeffries T.W."/>
            <person name="Zinkel R."/>
            <person name="Barry K.W."/>
            <person name="Grigoriev I.V."/>
            <person name="Gasch A.P."/>
        </authorList>
    </citation>
    <scope>NUCLEOTIDE SEQUENCE [LARGE SCALE GENOMIC DNA]</scope>
    <source>
        <strain evidence="5">NRRL Y-27907 / 11-Y1</strain>
    </source>
</reference>
<dbReference type="KEGG" id="spaa:SPAPADRAFT_134263"/>
<dbReference type="PANTHER" id="PTHR10334">
    <property type="entry name" value="CYSTEINE-RICH SECRETORY PROTEIN-RELATED"/>
    <property type="match status" value="1"/>
</dbReference>
<dbReference type="Pfam" id="PF00188">
    <property type="entry name" value="CAP"/>
    <property type="match status" value="1"/>
</dbReference>
<organism evidence="5">
    <name type="scientific">Spathaspora passalidarum (strain NRRL Y-27907 / 11-Y1)</name>
    <dbReference type="NCBI Taxonomy" id="619300"/>
    <lineage>
        <taxon>Eukaryota</taxon>
        <taxon>Fungi</taxon>
        <taxon>Dikarya</taxon>
        <taxon>Ascomycota</taxon>
        <taxon>Saccharomycotina</taxon>
        <taxon>Pichiomycetes</taxon>
        <taxon>Debaryomycetaceae</taxon>
        <taxon>Spathaspora</taxon>
    </lineage>
</organism>
<dbReference type="InterPro" id="IPR018244">
    <property type="entry name" value="Allrgn_V5/Tpx1_CS"/>
</dbReference>
<dbReference type="InParanoid" id="G3AJZ7"/>
<name>G3AJZ7_SPAPN</name>
<proteinExistence type="predicted"/>
<evidence type="ECO:0000313" key="4">
    <source>
        <dbReference type="EMBL" id="EGW34048.1"/>
    </source>
</evidence>
<dbReference type="AlphaFoldDB" id="G3AJZ7"/>
<evidence type="ECO:0000256" key="1">
    <source>
        <dbReference type="SAM" id="MobiDB-lite"/>
    </source>
</evidence>
<dbReference type="InterPro" id="IPR014044">
    <property type="entry name" value="CAP_dom"/>
</dbReference>
<keyword evidence="5" id="KW-1185">Reference proteome</keyword>